<keyword evidence="3" id="KW-1185">Reference proteome</keyword>
<accession>A0AAD8MM87</accession>
<evidence type="ECO:0000313" key="2">
    <source>
        <dbReference type="EMBL" id="KAK1377629.1"/>
    </source>
</evidence>
<reference evidence="2" key="2">
    <citation type="submission" date="2023-05" db="EMBL/GenBank/DDBJ databases">
        <authorList>
            <person name="Schelkunov M.I."/>
        </authorList>
    </citation>
    <scope>NUCLEOTIDE SEQUENCE</scope>
    <source>
        <strain evidence="2">Hsosn_3</strain>
        <tissue evidence="2">Leaf</tissue>
    </source>
</reference>
<gene>
    <name evidence="2" type="ORF">POM88_024373</name>
</gene>
<proteinExistence type="predicted"/>
<feature type="compositionally biased region" description="Low complexity" evidence="1">
    <location>
        <begin position="48"/>
        <end position="65"/>
    </location>
</feature>
<sequence>MCGYCCAMHSGACDVLQQCFLDNLEEPLPFWLFHETSDSNMYGDNINSSDSDVESSSRSSKSISSPLRDPHDDALEPTESALAFLFLDQDSDRVTINLSGCEISVYDEVKDMIYTHATLCESMRLYPAVPTAQLMENKLHKMMCCEMEQ</sequence>
<evidence type="ECO:0000313" key="3">
    <source>
        <dbReference type="Proteomes" id="UP001237642"/>
    </source>
</evidence>
<comment type="caution">
    <text evidence="2">The sequence shown here is derived from an EMBL/GenBank/DDBJ whole genome shotgun (WGS) entry which is preliminary data.</text>
</comment>
<reference evidence="2" key="1">
    <citation type="submission" date="2023-02" db="EMBL/GenBank/DDBJ databases">
        <title>Genome of toxic invasive species Heracleum sosnowskyi carries increased number of genes despite the absence of recent whole-genome duplications.</title>
        <authorList>
            <person name="Schelkunov M."/>
            <person name="Shtratnikova V."/>
            <person name="Makarenko M."/>
            <person name="Klepikova A."/>
            <person name="Omelchenko D."/>
            <person name="Novikova G."/>
            <person name="Obukhova E."/>
            <person name="Bogdanov V."/>
            <person name="Penin A."/>
            <person name="Logacheva M."/>
        </authorList>
    </citation>
    <scope>NUCLEOTIDE SEQUENCE</scope>
    <source>
        <strain evidence="2">Hsosn_3</strain>
        <tissue evidence="2">Leaf</tissue>
    </source>
</reference>
<organism evidence="2 3">
    <name type="scientific">Heracleum sosnowskyi</name>
    <dbReference type="NCBI Taxonomy" id="360622"/>
    <lineage>
        <taxon>Eukaryota</taxon>
        <taxon>Viridiplantae</taxon>
        <taxon>Streptophyta</taxon>
        <taxon>Embryophyta</taxon>
        <taxon>Tracheophyta</taxon>
        <taxon>Spermatophyta</taxon>
        <taxon>Magnoliopsida</taxon>
        <taxon>eudicotyledons</taxon>
        <taxon>Gunneridae</taxon>
        <taxon>Pentapetalae</taxon>
        <taxon>asterids</taxon>
        <taxon>campanulids</taxon>
        <taxon>Apiales</taxon>
        <taxon>Apiaceae</taxon>
        <taxon>Apioideae</taxon>
        <taxon>apioid superclade</taxon>
        <taxon>Tordylieae</taxon>
        <taxon>Tordyliinae</taxon>
        <taxon>Heracleum</taxon>
    </lineage>
</organism>
<evidence type="ECO:0000256" key="1">
    <source>
        <dbReference type="SAM" id="MobiDB-lite"/>
    </source>
</evidence>
<dbReference type="AlphaFoldDB" id="A0AAD8MM87"/>
<feature type="region of interest" description="Disordered" evidence="1">
    <location>
        <begin position="43"/>
        <end position="74"/>
    </location>
</feature>
<dbReference type="Proteomes" id="UP001237642">
    <property type="component" value="Unassembled WGS sequence"/>
</dbReference>
<dbReference type="EMBL" id="JAUIZM010000006">
    <property type="protein sequence ID" value="KAK1377629.1"/>
    <property type="molecule type" value="Genomic_DNA"/>
</dbReference>
<name>A0AAD8MM87_9APIA</name>
<protein>
    <submittedName>
        <fullName evidence="2">Uncharacterized protein</fullName>
    </submittedName>
</protein>